<evidence type="ECO:0000313" key="4">
    <source>
        <dbReference type="Proteomes" id="UP000347681"/>
    </source>
</evidence>
<name>A0A5M5ZWJ0_9BACT</name>
<reference evidence="3" key="2">
    <citation type="submission" date="2023-10" db="EMBL/GenBank/DDBJ databases">
        <title>Genome of Potential pathogenic bacteria in Crohn's disease.</title>
        <authorList>
            <person name="Rodriguez-Palacios A."/>
        </authorList>
    </citation>
    <scope>NUCLEOTIDE SEQUENCE</scope>
    <source>
        <strain evidence="3">CavFT-hAR62</strain>
    </source>
</reference>
<evidence type="ECO:0008006" key="5">
    <source>
        <dbReference type="Google" id="ProtNLM"/>
    </source>
</evidence>
<evidence type="ECO:0000313" key="2">
    <source>
        <dbReference type="EMBL" id="KAA5384557.1"/>
    </source>
</evidence>
<dbReference type="EMBL" id="JAWDEV010000010">
    <property type="protein sequence ID" value="MDU0270363.1"/>
    <property type="molecule type" value="Genomic_DNA"/>
</dbReference>
<dbReference type="AlphaFoldDB" id="A0A5M5ZWJ0"/>
<protein>
    <recommendedName>
        <fullName evidence="5">Nuclease associated modular domain-containing protein</fullName>
    </recommendedName>
</protein>
<evidence type="ECO:0000313" key="3">
    <source>
        <dbReference type="EMBL" id="MDU0270363.1"/>
    </source>
</evidence>
<feature type="region of interest" description="Disordered" evidence="1">
    <location>
        <begin position="46"/>
        <end position="65"/>
    </location>
</feature>
<feature type="compositionally biased region" description="Polar residues" evidence="1">
    <location>
        <begin position="19"/>
        <end position="37"/>
    </location>
</feature>
<feature type="compositionally biased region" description="Basic and acidic residues" evidence="1">
    <location>
        <begin position="51"/>
        <end position="65"/>
    </location>
</feature>
<organism evidence="2 4">
    <name type="scientific">Phocaeicola dorei</name>
    <dbReference type="NCBI Taxonomy" id="357276"/>
    <lineage>
        <taxon>Bacteria</taxon>
        <taxon>Pseudomonadati</taxon>
        <taxon>Bacteroidota</taxon>
        <taxon>Bacteroidia</taxon>
        <taxon>Bacteroidales</taxon>
        <taxon>Bacteroidaceae</taxon>
        <taxon>Phocaeicola</taxon>
    </lineage>
</organism>
<accession>A0A5M5ZWJ0</accession>
<feature type="region of interest" description="Disordered" evidence="1">
    <location>
        <begin position="1"/>
        <end position="37"/>
    </location>
</feature>
<dbReference type="RefSeq" id="WP_032561919.1">
    <property type="nucleotide sequence ID" value="NZ_BAABYF010000001.1"/>
</dbReference>
<dbReference type="Proteomes" id="UP001181086">
    <property type="component" value="Unassembled WGS sequence"/>
</dbReference>
<dbReference type="Proteomes" id="UP000347681">
    <property type="component" value="Unassembled WGS sequence"/>
</dbReference>
<reference evidence="2 4" key="1">
    <citation type="journal article" date="2019" name="Nat. Med.">
        <title>A library of human gut bacterial isolates paired with longitudinal multiomics data enables mechanistic microbiome research.</title>
        <authorList>
            <person name="Poyet M."/>
            <person name="Groussin M."/>
            <person name="Gibbons S.M."/>
            <person name="Avila-Pacheco J."/>
            <person name="Jiang X."/>
            <person name="Kearney S.M."/>
            <person name="Perrotta A.R."/>
            <person name="Berdy B."/>
            <person name="Zhao S."/>
            <person name="Lieberman T.D."/>
            <person name="Swanson P.K."/>
            <person name="Smith M."/>
            <person name="Roesemann S."/>
            <person name="Alexander J.E."/>
            <person name="Rich S.A."/>
            <person name="Livny J."/>
            <person name="Vlamakis H."/>
            <person name="Clish C."/>
            <person name="Bullock K."/>
            <person name="Deik A."/>
            <person name="Scott J."/>
            <person name="Pierce K.A."/>
            <person name="Xavier R.J."/>
            <person name="Alm E.J."/>
        </authorList>
    </citation>
    <scope>NUCLEOTIDE SEQUENCE [LARGE SCALE GENOMIC DNA]</scope>
    <source>
        <strain evidence="2 4">BIOML-A5</strain>
    </source>
</reference>
<sequence length="65" mass="7300">MDSIGKRMYRNLGDDTKAKISQSLRGRSKSASHIQAISQGMTNYWKTIPVKTDDNPSDKTKKEGQ</sequence>
<gene>
    <name evidence="2" type="ORF">F2Y61_09860</name>
    <name evidence="3" type="ORF">RVH45_10730</name>
</gene>
<proteinExistence type="predicted"/>
<dbReference type="EMBL" id="VVZB01000003">
    <property type="protein sequence ID" value="KAA5384557.1"/>
    <property type="molecule type" value="Genomic_DNA"/>
</dbReference>
<comment type="caution">
    <text evidence="2">The sequence shown here is derived from an EMBL/GenBank/DDBJ whole genome shotgun (WGS) entry which is preliminary data.</text>
</comment>
<evidence type="ECO:0000256" key="1">
    <source>
        <dbReference type="SAM" id="MobiDB-lite"/>
    </source>
</evidence>